<organism evidence="2 3">
    <name type="scientific">Clunio marinus</name>
    <dbReference type="NCBI Taxonomy" id="568069"/>
    <lineage>
        <taxon>Eukaryota</taxon>
        <taxon>Metazoa</taxon>
        <taxon>Ecdysozoa</taxon>
        <taxon>Arthropoda</taxon>
        <taxon>Hexapoda</taxon>
        <taxon>Insecta</taxon>
        <taxon>Pterygota</taxon>
        <taxon>Neoptera</taxon>
        <taxon>Endopterygota</taxon>
        <taxon>Diptera</taxon>
        <taxon>Nematocera</taxon>
        <taxon>Chironomoidea</taxon>
        <taxon>Chironomidae</taxon>
        <taxon>Clunio</taxon>
    </lineage>
</organism>
<dbReference type="InterPro" id="IPR052376">
    <property type="entry name" value="Oxidative_Scav/Glycosyltrans"/>
</dbReference>
<keyword evidence="3" id="KW-1185">Reference proteome</keyword>
<reference evidence="2 3" key="1">
    <citation type="submission" date="2015-04" db="EMBL/GenBank/DDBJ databases">
        <authorList>
            <person name="Syromyatnikov M.Y."/>
            <person name="Popov V.N."/>
        </authorList>
    </citation>
    <scope>NUCLEOTIDE SEQUENCE [LARGE SCALE GENOMIC DNA]</scope>
</reference>
<protein>
    <submittedName>
        <fullName evidence="2">CLUMA_CG002391, isoform A</fullName>
    </submittedName>
</protein>
<dbReference type="PANTHER" id="PTHR39082">
    <property type="entry name" value="PHOSPHOLIPASE C-BETA-2-RELATED"/>
    <property type="match status" value="1"/>
</dbReference>
<evidence type="ECO:0000313" key="3">
    <source>
        <dbReference type="Proteomes" id="UP000183832"/>
    </source>
</evidence>
<dbReference type="AlphaFoldDB" id="A0A1J1HKS9"/>
<feature type="non-terminal residue" evidence="2">
    <location>
        <position position="268"/>
    </location>
</feature>
<accession>A0A1J1HKS9</accession>
<feature type="coiled-coil region" evidence="1">
    <location>
        <begin position="82"/>
        <end position="137"/>
    </location>
</feature>
<dbReference type="EMBL" id="CVRI01000009">
    <property type="protein sequence ID" value="CRK88663.1"/>
    <property type="molecule type" value="Genomic_DNA"/>
</dbReference>
<dbReference type="PANTHER" id="PTHR39082:SF1">
    <property type="entry name" value="SCAVENGER RECEPTOR CLASS A MEMBER 3"/>
    <property type="match status" value="1"/>
</dbReference>
<dbReference type="OrthoDB" id="5954868at2759"/>
<keyword evidence="1" id="KW-0175">Coiled coil</keyword>
<name>A0A1J1HKS9_9DIPT</name>
<evidence type="ECO:0000256" key="1">
    <source>
        <dbReference type="SAM" id="Coils"/>
    </source>
</evidence>
<dbReference type="Proteomes" id="UP000183832">
    <property type="component" value="Unassembled WGS sequence"/>
</dbReference>
<gene>
    <name evidence="2" type="primary">putative Exostosin-3</name>
    <name evidence="2" type="ORF">CLUMA_CG002391</name>
</gene>
<proteinExistence type="predicted"/>
<sequence length="268" mass="30963">MSQSILPECVFPSKFQSKKIVNKRFRKSKNHIERSECRVDTNVQNVDFYKSRYQQSIDSYEDFNSMKASDLKQRIAEMLKIKSTVSSELRELESKRQKLQSDISSYNSKIDELKQELSRQQTELNRLKISVEQAQVAQREAVLRNTPELALPNALYPNSLPKIYKPPSSKDFLRCKLSTCFDHSRCSITSSFPVYLYDPDTTFVNNNGYEIDGFLKTTIKQTLGYNAHLTKDPKIACVFLVLVGEALSEQEVLRNNRYANTVDIKFLT</sequence>
<evidence type="ECO:0000313" key="2">
    <source>
        <dbReference type="EMBL" id="CRK88663.1"/>
    </source>
</evidence>